<organism evidence="1 2">
    <name type="scientific">Candidatus Terrybacteria bacterium RIFCSPHIGHO2_01_FULL_48_17</name>
    <dbReference type="NCBI Taxonomy" id="1802362"/>
    <lineage>
        <taxon>Bacteria</taxon>
        <taxon>Candidatus Terryibacteriota</taxon>
    </lineage>
</organism>
<dbReference type="InterPro" id="IPR017853">
    <property type="entry name" value="GH"/>
</dbReference>
<evidence type="ECO:0008006" key="3">
    <source>
        <dbReference type="Google" id="ProtNLM"/>
    </source>
</evidence>
<sequence length="331" mass="39651">MFLILCILAIIALAALSRGPWDQKILESERQWGITFSTIYTRQLELPVEETHLALLDELAVKRIRLPVYWPEVEEREGVFDFSLYDWFLDRAEERGVSVILTIGRRVPRWPECHVPEWARELSEQEQQQRILSLLEAEIRHFQERRSIWAWQVENEPFILFFGECPKADKEFFSREVAFVRGLDPARPIIVSDSGELSLWYEAARYSDIFATTMYRVVPTLDQKDFTTWHIPAWFYTKKANLVHRITPLKDVMVIELQAEPWAQLRQVQLLPFIEQFRSFDTARFHDNIRYVRETNFKEVYLWGAEWWYWAKLHNHPEFWNIAKLLFNGKI</sequence>
<dbReference type="Gene3D" id="3.20.20.80">
    <property type="entry name" value="Glycosidases"/>
    <property type="match status" value="1"/>
</dbReference>
<evidence type="ECO:0000313" key="1">
    <source>
        <dbReference type="EMBL" id="OHA48039.1"/>
    </source>
</evidence>
<dbReference type="AlphaFoldDB" id="A0A1G2PJV4"/>
<dbReference type="Proteomes" id="UP000177629">
    <property type="component" value="Unassembled WGS sequence"/>
</dbReference>
<comment type="caution">
    <text evidence="1">The sequence shown here is derived from an EMBL/GenBank/DDBJ whole genome shotgun (WGS) entry which is preliminary data.</text>
</comment>
<gene>
    <name evidence="1" type="ORF">A2806_03710</name>
</gene>
<name>A0A1G2PJV4_9BACT</name>
<evidence type="ECO:0000313" key="2">
    <source>
        <dbReference type="Proteomes" id="UP000177629"/>
    </source>
</evidence>
<dbReference type="STRING" id="1802362.A2806_03710"/>
<accession>A0A1G2PJV4</accession>
<reference evidence="1 2" key="1">
    <citation type="journal article" date="2016" name="Nat. Commun.">
        <title>Thousands of microbial genomes shed light on interconnected biogeochemical processes in an aquifer system.</title>
        <authorList>
            <person name="Anantharaman K."/>
            <person name="Brown C.T."/>
            <person name="Hug L.A."/>
            <person name="Sharon I."/>
            <person name="Castelle C.J."/>
            <person name="Probst A.J."/>
            <person name="Thomas B.C."/>
            <person name="Singh A."/>
            <person name="Wilkins M.J."/>
            <person name="Karaoz U."/>
            <person name="Brodie E.L."/>
            <person name="Williams K.H."/>
            <person name="Hubbard S.S."/>
            <person name="Banfield J.F."/>
        </authorList>
    </citation>
    <scope>NUCLEOTIDE SEQUENCE [LARGE SCALE GENOMIC DNA]</scope>
</reference>
<protein>
    <recommendedName>
        <fullName evidence="3">Glycoside hydrolase family 5 domain-containing protein</fullName>
    </recommendedName>
</protein>
<dbReference type="EMBL" id="MHSS01000009">
    <property type="protein sequence ID" value="OHA48039.1"/>
    <property type="molecule type" value="Genomic_DNA"/>
</dbReference>
<dbReference type="SUPFAM" id="SSF51445">
    <property type="entry name" value="(Trans)glycosidases"/>
    <property type="match status" value="1"/>
</dbReference>
<proteinExistence type="predicted"/>